<feature type="region of interest" description="Disordered" evidence="1">
    <location>
        <begin position="391"/>
        <end position="448"/>
    </location>
</feature>
<proteinExistence type="predicted"/>
<keyword evidence="3" id="KW-1185">Reference proteome</keyword>
<dbReference type="EMBL" id="CYKH01001132">
    <property type="protein sequence ID" value="CUG84843.1"/>
    <property type="molecule type" value="Genomic_DNA"/>
</dbReference>
<feature type="region of interest" description="Disordered" evidence="1">
    <location>
        <begin position="807"/>
        <end position="839"/>
    </location>
</feature>
<gene>
    <name evidence="2" type="ORF">BSAL_89025</name>
</gene>
<reference evidence="3" key="1">
    <citation type="submission" date="2015-09" db="EMBL/GenBank/DDBJ databases">
        <authorList>
            <consortium name="Pathogen Informatics"/>
        </authorList>
    </citation>
    <scope>NUCLEOTIDE SEQUENCE [LARGE SCALE GENOMIC DNA]</scope>
    <source>
        <strain evidence="3">Lake Konstanz</strain>
    </source>
</reference>
<feature type="region of interest" description="Disordered" evidence="1">
    <location>
        <begin position="934"/>
        <end position="953"/>
    </location>
</feature>
<feature type="region of interest" description="Disordered" evidence="1">
    <location>
        <begin position="212"/>
        <end position="234"/>
    </location>
</feature>
<evidence type="ECO:0000313" key="3">
    <source>
        <dbReference type="Proteomes" id="UP000051952"/>
    </source>
</evidence>
<protein>
    <submittedName>
        <fullName evidence="2">Uncharacterized protein</fullName>
    </submittedName>
</protein>
<sequence>MPHRAADANAAAVTIVLQPSADGMNMSTGLQPQQSHQQQPAARHTMFLEIVRDDRDQSLTLNFRRKGRPVDGQAFYCLCRADVAADPTCLFQRLASSTSALKRFAVQSDMFHHTGVLECGYCTVTASVGTSKLHRIHPNVPYLVALAIHGDSWTKRALGGGGGPGAAAASTSVSGSISPATTLLSPTASASGVVTSAITVVSSANQHLFPPSMDGGTLTAATTPSSQQQNNQQQQPAVVFALGDDPIPFVERVVLRELRDQGSRIRPAFHMYGRSPWNDNLIPSLDCVRYLSIMTHNFLKKNSIHLQSIFSSSQNNSGGGGSSSPSSPTGKKSAGWGNQTKSGKGSSPLANARRPLLQRQLTIHGVADPLCGAVVSFLLSASDAVQQFRKKAPTSSTSCQTAGAQFSPNASRTSAPSHHSGGHNKHVNVASSSHAQHSDGVVSGSPRGTLPTAGDLLDAISALGSRAQSSTSLSSSWVIDWFDILLLCTLDAPSLKRVGQAASQFKLYDIEGQPIQARLQWMLRPEKHTPPRGALTKLFMDEAARLELEKMNPTTRGSGSYVPCVLSPARAVWTWMPHRQQVRALYYAVALPPLIEAVEHAKKQLLNPALVQPLYRKNRREHARRRLSVWIHFVLSLRKRRASMMERQYSQSTSAPLLLSLAERAENTLLQVYMMKWYRHRITVRFMAPMDKHSEMTHLRYRFRVWRIASTRQYNIRVPRHLTIAVRGEEGLLPIPKMWARCIGSSSSRSRTSGGGATSGTTTIAQWNVLHDLGDGRGVQCTTVTRLPKVVDDCRIDKRAHRLLPTHNRITTTSSFQSGSSKDKRNRHRDLPTTARPSPLPLRQDFCGANVQLYFILQRLTEQRNKFIAYRLWRAFAEVAKHYRQQQVRQIKAVHVLAAHLNPTASSNNLMSRRVWFVEWKRWAQHRHHQRNIVQQQQIVDDDTDVGESPPAS</sequence>
<dbReference type="Proteomes" id="UP000051952">
    <property type="component" value="Unassembled WGS sequence"/>
</dbReference>
<organism evidence="2 3">
    <name type="scientific">Bodo saltans</name>
    <name type="common">Flagellated protozoan</name>
    <dbReference type="NCBI Taxonomy" id="75058"/>
    <lineage>
        <taxon>Eukaryota</taxon>
        <taxon>Discoba</taxon>
        <taxon>Euglenozoa</taxon>
        <taxon>Kinetoplastea</taxon>
        <taxon>Metakinetoplastina</taxon>
        <taxon>Eubodonida</taxon>
        <taxon>Bodonidae</taxon>
        <taxon>Bodo</taxon>
    </lineage>
</organism>
<dbReference type="AlphaFoldDB" id="A0A0S4J7S7"/>
<evidence type="ECO:0000256" key="1">
    <source>
        <dbReference type="SAM" id="MobiDB-lite"/>
    </source>
</evidence>
<name>A0A0S4J7S7_BODSA</name>
<feature type="compositionally biased region" description="Polar residues" evidence="1">
    <location>
        <begin position="808"/>
        <end position="820"/>
    </location>
</feature>
<feature type="region of interest" description="Disordered" evidence="1">
    <location>
        <begin position="312"/>
        <end position="350"/>
    </location>
</feature>
<feature type="compositionally biased region" description="Low complexity" evidence="1">
    <location>
        <begin position="323"/>
        <end position="333"/>
    </location>
</feature>
<feature type="compositionally biased region" description="Polar residues" evidence="1">
    <location>
        <begin position="393"/>
        <end position="417"/>
    </location>
</feature>
<dbReference type="VEuPathDB" id="TriTrypDB:BSAL_89025"/>
<accession>A0A0S4J7S7</accession>
<feature type="compositionally biased region" description="Polar residues" evidence="1">
    <location>
        <begin position="336"/>
        <end position="349"/>
    </location>
</feature>
<evidence type="ECO:0000313" key="2">
    <source>
        <dbReference type="EMBL" id="CUG84843.1"/>
    </source>
</evidence>